<dbReference type="PROSITE" id="PS51145">
    <property type="entry name" value="ZU5"/>
    <property type="match status" value="1"/>
</dbReference>
<organism evidence="12 13">
    <name type="scientific">Paenibacillus catalpae</name>
    <dbReference type="NCBI Taxonomy" id="1045775"/>
    <lineage>
        <taxon>Bacteria</taxon>
        <taxon>Bacillati</taxon>
        <taxon>Bacillota</taxon>
        <taxon>Bacilli</taxon>
        <taxon>Bacillales</taxon>
        <taxon>Paenibacillaceae</taxon>
        <taxon>Paenibacillus</taxon>
    </lineage>
</organism>
<dbReference type="PANTHER" id="PTHR11707:SF28">
    <property type="entry name" value="60 KDA LYSOPHOSPHOLIPASE"/>
    <property type="match status" value="1"/>
</dbReference>
<feature type="signal peptide" evidence="8">
    <location>
        <begin position="1"/>
        <end position="32"/>
    </location>
</feature>
<feature type="region of interest" description="Disordered" evidence="7">
    <location>
        <begin position="485"/>
        <end position="512"/>
    </location>
</feature>
<dbReference type="Proteomes" id="UP000198855">
    <property type="component" value="Unassembled WGS sequence"/>
</dbReference>
<feature type="domain" description="SLH" evidence="11">
    <location>
        <begin position="636"/>
        <end position="696"/>
    </location>
</feature>
<dbReference type="SFLD" id="SFLDS00057">
    <property type="entry name" value="Glutaminase/Asparaginase"/>
    <property type="match status" value="1"/>
</dbReference>
<evidence type="ECO:0000256" key="7">
    <source>
        <dbReference type="SAM" id="MobiDB-lite"/>
    </source>
</evidence>
<dbReference type="AlphaFoldDB" id="A0A1I2HGL2"/>
<evidence type="ECO:0000259" key="9">
    <source>
        <dbReference type="PROSITE" id="PS50853"/>
    </source>
</evidence>
<dbReference type="Gene3D" id="3.40.50.1170">
    <property type="entry name" value="L-asparaginase, N-terminal domain"/>
    <property type="match status" value="1"/>
</dbReference>
<protein>
    <recommendedName>
        <fullName evidence="2">asparaginase</fullName>
        <ecNumber evidence="2">3.5.1.1</ecNumber>
    </recommendedName>
</protein>
<dbReference type="GO" id="GO:0006528">
    <property type="term" value="P:asparagine metabolic process"/>
    <property type="evidence" value="ECO:0007669"/>
    <property type="project" value="InterPro"/>
</dbReference>
<dbReference type="EC" id="3.5.1.1" evidence="2"/>
<evidence type="ECO:0000313" key="12">
    <source>
        <dbReference type="EMBL" id="SFF28027.1"/>
    </source>
</evidence>
<comment type="similarity">
    <text evidence="1">Belongs to the asparaginase 1 family.</text>
</comment>
<evidence type="ECO:0000256" key="2">
    <source>
        <dbReference type="ARBA" id="ARBA00012920"/>
    </source>
</evidence>
<dbReference type="PROSITE" id="PS51732">
    <property type="entry name" value="ASN_GLN_ASE_3"/>
    <property type="match status" value="1"/>
</dbReference>
<dbReference type="STRING" id="1045775.SAMN05216378_5750"/>
<feature type="compositionally biased region" description="Gly residues" evidence="7">
    <location>
        <begin position="490"/>
        <end position="499"/>
    </location>
</feature>
<keyword evidence="3" id="KW-0378">Hydrolase</keyword>
<dbReference type="PROSITE" id="PS51272">
    <property type="entry name" value="SLH"/>
    <property type="match status" value="3"/>
</dbReference>
<feature type="active site" evidence="6">
    <location>
        <position position="68"/>
    </location>
</feature>
<dbReference type="Gene3D" id="2.60.40.10">
    <property type="entry name" value="Immunoglobulins"/>
    <property type="match status" value="1"/>
</dbReference>
<keyword evidence="8" id="KW-0732">Signal</keyword>
<dbReference type="SUPFAM" id="SSF53774">
    <property type="entry name" value="Glutaminase/Asparaginase"/>
    <property type="match status" value="1"/>
</dbReference>
<feature type="chain" id="PRO_5011790234" description="asparaginase" evidence="8">
    <location>
        <begin position="33"/>
        <end position="815"/>
    </location>
</feature>
<dbReference type="CDD" id="cd08964">
    <property type="entry name" value="L-asparaginase_II"/>
    <property type="match status" value="1"/>
</dbReference>
<reference evidence="13" key="1">
    <citation type="submission" date="2016-10" db="EMBL/GenBank/DDBJ databases">
        <authorList>
            <person name="Varghese N."/>
            <person name="Submissions S."/>
        </authorList>
    </citation>
    <scope>NUCLEOTIDE SEQUENCE [LARGE SCALE GENOMIC DNA]</scope>
    <source>
        <strain evidence="13">CGMCC 1.10784</strain>
    </source>
</reference>
<evidence type="ECO:0000256" key="8">
    <source>
        <dbReference type="SAM" id="SignalP"/>
    </source>
</evidence>
<dbReference type="InterPro" id="IPR013783">
    <property type="entry name" value="Ig-like_fold"/>
</dbReference>
<feature type="binding site" evidence="5">
    <location>
        <begin position="147"/>
        <end position="148"/>
    </location>
    <ligand>
        <name>substrate</name>
    </ligand>
</feature>
<dbReference type="InterPro" id="IPR037152">
    <property type="entry name" value="L-asparaginase_N_sf"/>
</dbReference>
<dbReference type="PIRSF" id="PIRSF500176">
    <property type="entry name" value="L_ASNase"/>
    <property type="match status" value="1"/>
</dbReference>
<dbReference type="Gene3D" id="2.60.220.30">
    <property type="match status" value="1"/>
</dbReference>
<gene>
    <name evidence="12" type="ORF">SAMN05216378_5750</name>
</gene>
<dbReference type="InterPro" id="IPR003961">
    <property type="entry name" value="FN3_dom"/>
</dbReference>
<dbReference type="GO" id="GO:0004067">
    <property type="term" value="F:asparaginase activity"/>
    <property type="evidence" value="ECO:0007669"/>
    <property type="project" value="UniProtKB-UniRule"/>
</dbReference>
<evidence type="ECO:0000259" key="11">
    <source>
        <dbReference type="PROSITE" id="PS51272"/>
    </source>
</evidence>
<dbReference type="InterPro" id="IPR036116">
    <property type="entry name" value="FN3_sf"/>
</dbReference>
<feature type="domain" description="SLH" evidence="11">
    <location>
        <begin position="762"/>
        <end position="815"/>
    </location>
</feature>
<dbReference type="PIRSF" id="PIRSF001220">
    <property type="entry name" value="L-ASNase_gatD"/>
    <property type="match status" value="1"/>
</dbReference>
<feature type="domain" description="SLH" evidence="11">
    <location>
        <begin position="697"/>
        <end position="760"/>
    </location>
</feature>
<evidence type="ECO:0000256" key="6">
    <source>
        <dbReference type="PROSITE-ProRule" id="PRU10099"/>
    </source>
</evidence>
<feature type="active site" description="O-isoaspartyl threonine intermediate" evidence="4">
    <location>
        <position position="68"/>
    </location>
</feature>
<dbReference type="EMBL" id="FOMT01000007">
    <property type="protein sequence ID" value="SFF28027.1"/>
    <property type="molecule type" value="Genomic_DNA"/>
</dbReference>
<dbReference type="Pfam" id="PF00395">
    <property type="entry name" value="SLH"/>
    <property type="match status" value="3"/>
</dbReference>
<dbReference type="FunFam" id="3.40.50.1170:FF:000001">
    <property type="entry name" value="L-asparaginase 2"/>
    <property type="match status" value="1"/>
</dbReference>
<sequence length="815" mass="85860">MTVISNNRMLRRFLSPLLILALLSGFMGYARAAEETAPQLPTFDIPALSAEAAASPLPNIMVVATGGTIAGAASQGDKTNFQNYAAGTYKMADMVAQLPTHKNADVSTFQFGNKGSGSYSMKDLYDLSLAVDQALNVYDGVVVTTGTDTMEEIAYFLDLTVRSEKPVIVTGAMRPWDVIGTDGPANLYQAIKVAASNKTKWYGTVIMLNDVIQAAREVTKSNAHRLDTFDTPMFGALGYIDDPAVRMYRLNARALKAGTPEWATPFDLRTISKEDLPIVEIAYSYQEAGGGAIRALVEDGAKGIVTAGTGAGGISAKMSQARSAAIQKGVIFVTTTRTGSGTMSGGSNGVIAGDNLNPQHARIMLLLSLAFSKDFNTVKDWFETVGAQDIVMDDTAPPAWPADAALASDAQTTDSINLSWPQATDLTRVAGYAIYKGTDETPIAKVASSARTYTAKGLSSNTSYTFTVKAFDDLGNESAGLTGTFKTGSSGSGSSGGAGTPPSSNELTVPSGGSGDLSVYDNSITVHVPSGATSEELKITIEKLAQAGGLVQADDVLLSSIFEVVKNKAGHFLVPVTLTFKFDTSMVKEGKKPSIFYYDETKKQWIEMGGTVNGSTISVTTDHFTKFAVFAVDAAPAAPDFSDISGHWAAASIRSAVSAGIVNGYSDGTFKPELTVTREEFIAMLMRALKSDDPGAALSFKDTSVIGAWAKAAVAQAVSAGITSGYPDGTFRPGSKISRAEMVVMIAKALKLTTEEDAVTSFSDHAEIPVWARGAVKAVADKGIVQGRLNNRFVPEGTATRAEAITVIMKLLDTK</sequence>
<feature type="binding site" evidence="5">
    <location>
        <position position="116"/>
    </location>
    <ligand>
        <name>substrate</name>
    </ligand>
</feature>
<dbReference type="Gene3D" id="3.40.50.40">
    <property type="match status" value="1"/>
</dbReference>
<dbReference type="InterPro" id="IPR027474">
    <property type="entry name" value="L-asparaginase_N"/>
</dbReference>
<proteinExistence type="inferred from homology"/>
<dbReference type="InterPro" id="IPR027473">
    <property type="entry name" value="L-asparaginase_C"/>
</dbReference>
<evidence type="ECO:0000313" key="13">
    <source>
        <dbReference type="Proteomes" id="UP000198855"/>
    </source>
</evidence>
<evidence type="ECO:0000259" key="10">
    <source>
        <dbReference type="PROSITE" id="PS51145"/>
    </source>
</evidence>
<dbReference type="PROSITE" id="PS50853">
    <property type="entry name" value="FN3"/>
    <property type="match status" value="1"/>
</dbReference>
<dbReference type="Pfam" id="PF17763">
    <property type="entry name" value="Asparaginase_C"/>
    <property type="match status" value="1"/>
</dbReference>
<dbReference type="PRINTS" id="PR00139">
    <property type="entry name" value="ASNGLNASE"/>
</dbReference>
<dbReference type="InterPro" id="IPR006034">
    <property type="entry name" value="Asparaginase/glutaminase-like"/>
</dbReference>
<dbReference type="Pfam" id="PF00710">
    <property type="entry name" value="Asparaginase"/>
    <property type="match status" value="1"/>
</dbReference>
<accession>A0A1I2HGL2</accession>
<dbReference type="InterPro" id="IPR004550">
    <property type="entry name" value="AsnASE_II"/>
</dbReference>
<dbReference type="InterPro" id="IPR000906">
    <property type="entry name" value="ZU5_dom"/>
</dbReference>
<evidence type="ECO:0000256" key="3">
    <source>
        <dbReference type="ARBA" id="ARBA00022801"/>
    </source>
</evidence>
<dbReference type="PANTHER" id="PTHR11707">
    <property type="entry name" value="L-ASPARAGINASE"/>
    <property type="match status" value="1"/>
</dbReference>
<dbReference type="PROSITE" id="PS00144">
    <property type="entry name" value="ASN_GLN_ASE_1"/>
    <property type="match status" value="1"/>
</dbReference>
<dbReference type="Pfam" id="PF00041">
    <property type="entry name" value="fn3"/>
    <property type="match status" value="1"/>
</dbReference>
<dbReference type="SMART" id="SM00060">
    <property type="entry name" value="FN3"/>
    <property type="match status" value="1"/>
</dbReference>
<dbReference type="InterPro" id="IPR020827">
    <property type="entry name" value="Asparaginase/glutaminase_AS1"/>
</dbReference>
<dbReference type="RefSeq" id="WP_091190207.1">
    <property type="nucleotide sequence ID" value="NZ_FOMT01000007.1"/>
</dbReference>
<evidence type="ECO:0000256" key="4">
    <source>
        <dbReference type="PIRSR" id="PIRSR001220-1"/>
    </source>
</evidence>
<dbReference type="CDD" id="cd00063">
    <property type="entry name" value="FN3"/>
    <property type="match status" value="1"/>
</dbReference>
<evidence type="ECO:0000256" key="1">
    <source>
        <dbReference type="ARBA" id="ARBA00010518"/>
    </source>
</evidence>
<dbReference type="SUPFAM" id="SSF49265">
    <property type="entry name" value="Fibronectin type III"/>
    <property type="match status" value="1"/>
</dbReference>
<name>A0A1I2HGL2_9BACL</name>
<feature type="domain" description="Fibronectin type-III" evidence="9">
    <location>
        <begin position="397"/>
        <end position="490"/>
    </location>
</feature>
<dbReference type="InterPro" id="IPR001119">
    <property type="entry name" value="SLH_dom"/>
</dbReference>
<keyword evidence="13" id="KW-1185">Reference proteome</keyword>
<feature type="domain" description="ZU5" evidence="10">
    <location>
        <begin position="503"/>
        <end position="633"/>
    </location>
</feature>
<dbReference type="InterPro" id="IPR040919">
    <property type="entry name" value="Asparaginase_C"/>
</dbReference>
<dbReference type="InterPro" id="IPR036152">
    <property type="entry name" value="Asp/glu_Ase-like_sf"/>
</dbReference>
<evidence type="ECO:0000256" key="5">
    <source>
        <dbReference type="PIRSR" id="PIRSR001220-2"/>
    </source>
</evidence>
<dbReference type="OrthoDB" id="504962at2"/>
<dbReference type="SMART" id="SM00870">
    <property type="entry name" value="Asparaginase"/>
    <property type="match status" value="1"/>
</dbReference>